<dbReference type="InterPro" id="IPR021679">
    <property type="entry name" value="Toxin_endonuclease_YhaV"/>
</dbReference>
<evidence type="ECO:0000313" key="1">
    <source>
        <dbReference type="EMBL" id="MEM5287287.1"/>
    </source>
</evidence>
<reference evidence="1 2" key="1">
    <citation type="submission" date="2024-01" db="EMBL/GenBank/DDBJ databases">
        <title>The diversity of rhizobia nodulating Mimosa spp. in eleven states of Brazil covering several biomes is determined by host plant, location, and edaphic factors.</title>
        <authorList>
            <person name="Rouws L."/>
            <person name="Barauna A."/>
            <person name="Beukes C."/>
            <person name="De Faria S.M."/>
            <person name="Gross E."/>
            <person name="Dos Reis Junior F.B."/>
            <person name="Simon M."/>
            <person name="Maluk M."/>
            <person name="Odee D.W."/>
            <person name="Kenicer G."/>
            <person name="Young J.P.W."/>
            <person name="Reis V.M."/>
            <person name="Zilli J."/>
            <person name="James E.K."/>
        </authorList>
    </citation>
    <scope>NUCLEOTIDE SEQUENCE [LARGE SCALE GENOMIC DNA]</scope>
    <source>
        <strain evidence="1 2">JPY77</strain>
    </source>
</reference>
<dbReference type="RefSeq" id="WP_201649203.1">
    <property type="nucleotide sequence ID" value="NZ_CAJHCS010000004.1"/>
</dbReference>
<proteinExistence type="predicted"/>
<sequence length="168" mass="19698">MTIRDVLKVNGWTIYAHPCFLDQFESLVKQVEALRRKLPNDFHKKNDAKRLAAIAKLAWEVIPDNPEKEEYRQGETLGDDRKHWFRAKFFQQYRLFFRYHKASRIIILAWVNDETTRRAYGCTTDAYKVFARMLNKGRPPDDWNTLLAEASSSDAHEVLLSVHKATGN</sequence>
<dbReference type="Proteomes" id="UP001494588">
    <property type="component" value="Unassembled WGS sequence"/>
</dbReference>
<evidence type="ECO:0000313" key="2">
    <source>
        <dbReference type="Proteomes" id="UP001494588"/>
    </source>
</evidence>
<name>A0ABU9QCZ7_9BURK</name>
<keyword evidence="2" id="KW-1185">Reference proteome</keyword>
<comment type="caution">
    <text evidence="1">The sequence shown here is derived from an EMBL/GenBank/DDBJ whole genome shotgun (WGS) entry which is preliminary data.</text>
</comment>
<accession>A0ABU9QCZ7</accession>
<organism evidence="1 2">
    <name type="scientific">Paraburkholderia sabiae</name>
    <dbReference type="NCBI Taxonomy" id="273251"/>
    <lineage>
        <taxon>Bacteria</taxon>
        <taxon>Pseudomonadati</taxon>
        <taxon>Pseudomonadota</taxon>
        <taxon>Betaproteobacteria</taxon>
        <taxon>Burkholderiales</taxon>
        <taxon>Burkholderiaceae</taxon>
        <taxon>Paraburkholderia</taxon>
    </lineage>
</organism>
<protein>
    <submittedName>
        <fullName evidence="1">Type II toxin-antitoxin system YhaV family toxin</fullName>
    </submittedName>
</protein>
<dbReference type="Pfam" id="PF11663">
    <property type="entry name" value="Toxin_YhaV"/>
    <property type="match status" value="1"/>
</dbReference>
<gene>
    <name evidence="1" type="ORF">V4C55_16300</name>
</gene>
<dbReference type="EMBL" id="JAZHGC010000012">
    <property type="protein sequence ID" value="MEM5287287.1"/>
    <property type="molecule type" value="Genomic_DNA"/>
</dbReference>